<reference evidence="6 7" key="1">
    <citation type="journal article" date="2024" name="Nat. Commun.">
        <title>Phylogenomics reveals the evolutionary origins of lichenization in chlorophyte algae.</title>
        <authorList>
            <person name="Puginier C."/>
            <person name="Libourel C."/>
            <person name="Otte J."/>
            <person name="Skaloud P."/>
            <person name="Haon M."/>
            <person name="Grisel S."/>
            <person name="Petersen M."/>
            <person name="Berrin J.G."/>
            <person name="Delaux P.M."/>
            <person name="Dal Grande F."/>
            <person name="Keller J."/>
        </authorList>
    </citation>
    <scope>NUCLEOTIDE SEQUENCE [LARGE SCALE GENOMIC DNA]</scope>
    <source>
        <strain evidence="6 7">SAG 2145</strain>
    </source>
</reference>
<evidence type="ECO:0000256" key="4">
    <source>
        <dbReference type="SAM" id="MobiDB-lite"/>
    </source>
</evidence>
<dbReference type="SUPFAM" id="SSF49998">
    <property type="entry name" value="Amine oxidase catalytic domain"/>
    <property type="match status" value="1"/>
</dbReference>
<keyword evidence="3" id="KW-0186">Copper</keyword>
<gene>
    <name evidence="6" type="ORF">WJX74_004226</name>
</gene>
<evidence type="ECO:0000256" key="1">
    <source>
        <dbReference type="ARBA" id="ARBA00001935"/>
    </source>
</evidence>
<sequence>MKIKAHPTLASWWGPKVNAQFHQHIFCARLDFAVDDPNGGQGLVVSEAVTFVPVERAPRGDGCVAAGGLQSLWQWLGYTETDLTTEKMAQRITNAETARVWKIKNPARPSAITGRAIAYKLVPAANPHLMARSRSLVTRRGAFANRNLWVILHRDEEKWPAGAYTVQSSGGDGLPTWTAENREVGPGHDPVIWHSFGLTHIPRPEDFPVMPYESVGFTLKPVGFFDSNPAVVLPHGANTASKLAFAHYACCNGGPEQEIPLDDGGKRPSLDHFLGVKSKKVERGFEFRSDFDFHKPPVASGQPRSNGSILSNGVH</sequence>
<dbReference type="PANTHER" id="PTHR10638">
    <property type="entry name" value="COPPER AMINE OXIDASE"/>
    <property type="match status" value="1"/>
</dbReference>
<comment type="cofactor">
    <cofactor evidence="3">
        <name>Cu cation</name>
        <dbReference type="ChEBI" id="CHEBI:23378"/>
    </cofactor>
    <text evidence="3">Contains 1 topaquinone per subunit.</text>
</comment>
<dbReference type="Proteomes" id="UP001438707">
    <property type="component" value="Unassembled WGS sequence"/>
</dbReference>
<evidence type="ECO:0000259" key="5">
    <source>
        <dbReference type="Pfam" id="PF01179"/>
    </source>
</evidence>
<comment type="caution">
    <text evidence="6">The sequence shown here is derived from an EMBL/GenBank/DDBJ whole genome shotgun (WGS) entry which is preliminary data.</text>
</comment>
<dbReference type="EMBL" id="JALJOS010000033">
    <property type="protein sequence ID" value="KAK9822295.1"/>
    <property type="molecule type" value="Genomic_DNA"/>
</dbReference>
<keyword evidence="3" id="KW-0560">Oxidoreductase</keyword>
<dbReference type="Gene3D" id="2.70.98.20">
    <property type="entry name" value="Copper amine oxidase, catalytic domain"/>
    <property type="match status" value="1"/>
</dbReference>
<dbReference type="GO" id="GO:0048038">
    <property type="term" value="F:quinone binding"/>
    <property type="evidence" value="ECO:0007669"/>
    <property type="project" value="InterPro"/>
</dbReference>
<dbReference type="InterPro" id="IPR015798">
    <property type="entry name" value="Cu_amine_oxidase_C"/>
</dbReference>
<evidence type="ECO:0000256" key="3">
    <source>
        <dbReference type="RuleBase" id="RU000672"/>
    </source>
</evidence>
<evidence type="ECO:0000256" key="2">
    <source>
        <dbReference type="ARBA" id="ARBA00011738"/>
    </source>
</evidence>
<dbReference type="Pfam" id="PF01179">
    <property type="entry name" value="Cu_amine_oxid"/>
    <property type="match status" value="1"/>
</dbReference>
<feature type="region of interest" description="Disordered" evidence="4">
    <location>
        <begin position="296"/>
        <end position="315"/>
    </location>
</feature>
<evidence type="ECO:0000313" key="6">
    <source>
        <dbReference type="EMBL" id="KAK9822295.1"/>
    </source>
</evidence>
<keyword evidence="7" id="KW-1185">Reference proteome</keyword>
<dbReference type="AlphaFoldDB" id="A0AAW1QLL8"/>
<feature type="domain" description="Copper amine oxidase catalytic" evidence="5">
    <location>
        <begin position="15"/>
        <end position="230"/>
    </location>
</feature>
<dbReference type="InterPro" id="IPR036460">
    <property type="entry name" value="Cu_amine_oxidase_C_sf"/>
</dbReference>
<keyword evidence="3" id="KW-0801">TPQ</keyword>
<comment type="cofactor">
    <cofactor evidence="1">
        <name>Cu cation</name>
        <dbReference type="ChEBI" id="CHEBI:23378"/>
    </cofactor>
</comment>
<dbReference type="EC" id="1.4.3.-" evidence="3"/>
<feature type="compositionally biased region" description="Polar residues" evidence="4">
    <location>
        <begin position="302"/>
        <end position="315"/>
    </location>
</feature>
<dbReference type="GO" id="GO:0008131">
    <property type="term" value="F:primary methylamine oxidase activity"/>
    <property type="evidence" value="ECO:0007669"/>
    <property type="project" value="InterPro"/>
</dbReference>
<dbReference type="PANTHER" id="PTHR10638:SF86">
    <property type="entry name" value="COPPER AMINE OXIDASE 1-RELATED"/>
    <property type="match status" value="1"/>
</dbReference>
<dbReference type="InterPro" id="IPR000269">
    <property type="entry name" value="Cu_amine_oxidase"/>
</dbReference>
<comment type="subunit">
    <text evidence="2">Homodimer.</text>
</comment>
<dbReference type="GO" id="GO:0009308">
    <property type="term" value="P:amine metabolic process"/>
    <property type="evidence" value="ECO:0007669"/>
    <property type="project" value="UniProtKB-UniRule"/>
</dbReference>
<keyword evidence="3" id="KW-0479">Metal-binding</keyword>
<organism evidence="6 7">
    <name type="scientific">Apatococcus lobatus</name>
    <dbReference type="NCBI Taxonomy" id="904363"/>
    <lineage>
        <taxon>Eukaryota</taxon>
        <taxon>Viridiplantae</taxon>
        <taxon>Chlorophyta</taxon>
        <taxon>core chlorophytes</taxon>
        <taxon>Trebouxiophyceae</taxon>
        <taxon>Chlorellales</taxon>
        <taxon>Chlorellaceae</taxon>
        <taxon>Apatococcus</taxon>
    </lineage>
</organism>
<comment type="similarity">
    <text evidence="3">Belongs to the copper/topaquinone oxidase family.</text>
</comment>
<name>A0AAW1QLL8_9CHLO</name>
<accession>A0AAW1QLL8</accession>
<proteinExistence type="inferred from homology"/>
<protein>
    <recommendedName>
        <fullName evidence="3">Amine oxidase</fullName>
        <ecNumber evidence="3">1.4.3.-</ecNumber>
    </recommendedName>
</protein>
<comment type="PTM">
    <text evidence="3">Topaquinone (TPQ) is generated by copper-dependent autoxidation of a specific tyrosyl residue.</text>
</comment>
<evidence type="ECO:0000313" key="7">
    <source>
        <dbReference type="Proteomes" id="UP001438707"/>
    </source>
</evidence>
<dbReference type="GO" id="GO:0005507">
    <property type="term" value="F:copper ion binding"/>
    <property type="evidence" value="ECO:0007669"/>
    <property type="project" value="InterPro"/>
</dbReference>